<protein>
    <submittedName>
        <fullName evidence="2">Uncharacterized protein</fullName>
    </submittedName>
</protein>
<dbReference type="Proteomes" id="UP000075304">
    <property type="component" value="Unassembled WGS sequence"/>
</dbReference>
<name>A0A150K103_HEYCO</name>
<comment type="caution">
    <text evidence="2">The sequence shown here is derived from an EMBL/GenBank/DDBJ whole genome shotgun (WGS) entry which is preliminary data.</text>
</comment>
<accession>A0A150K103</accession>
<gene>
    <name evidence="2" type="ORF">B4099_2885</name>
</gene>
<dbReference type="AlphaFoldDB" id="A0A150K103"/>
<evidence type="ECO:0000313" key="3">
    <source>
        <dbReference type="Proteomes" id="UP000075304"/>
    </source>
</evidence>
<proteinExistence type="predicted"/>
<dbReference type="EMBL" id="LQYI01000114">
    <property type="protein sequence ID" value="KYC63253.1"/>
    <property type="molecule type" value="Genomic_DNA"/>
</dbReference>
<organism evidence="2 3">
    <name type="scientific">Heyndrickxia coagulans</name>
    <name type="common">Weizmannia coagulans</name>
    <dbReference type="NCBI Taxonomy" id="1398"/>
    <lineage>
        <taxon>Bacteria</taxon>
        <taxon>Bacillati</taxon>
        <taxon>Bacillota</taxon>
        <taxon>Bacilli</taxon>
        <taxon>Bacillales</taxon>
        <taxon>Bacillaceae</taxon>
        <taxon>Heyndrickxia</taxon>
    </lineage>
</organism>
<evidence type="ECO:0000313" key="2">
    <source>
        <dbReference type="EMBL" id="KYC63253.1"/>
    </source>
</evidence>
<dbReference type="PATRIC" id="fig|1398.25.peg.876"/>
<reference evidence="2 3" key="1">
    <citation type="submission" date="2016-01" db="EMBL/GenBank/DDBJ databases">
        <title>Genome Sequences of Twelve Sporeforming Bacillus Species Isolated from Foods.</title>
        <authorList>
            <person name="Berendsen E.M."/>
            <person name="Wells-Bennik M.H."/>
            <person name="Krawcyk A.O."/>
            <person name="De Jong A."/>
            <person name="Holsappel S."/>
            <person name="Eijlander R.T."/>
            <person name="Kuipers O.P."/>
        </authorList>
    </citation>
    <scope>NUCLEOTIDE SEQUENCE [LARGE SCALE GENOMIC DNA]</scope>
    <source>
        <strain evidence="2 3">B4099</strain>
    </source>
</reference>
<evidence type="ECO:0000256" key="1">
    <source>
        <dbReference type="SAM" id="MobiDB-lite"/>
    </source>
</evidence>
<sequence>MPHELLYLSLSLKIIKDTPGIKMSKSARPGLPESLIPEPNQKAAAVPAAF</sequence>
<feature type="region of interest" description="Disordered" evidence="1">
    <location>
        <begin position="25"/>
        <end position="50"/>
    </location>
</feature>